<reference evidence="1 2" key="1">
    <citation type="submission" date="2015-09" db="EMBL/GenBank/DDBJ databases">
        <title>Trachymyrmex cornetzi WGS genome.</title>
        <authorList>
            <person name="Nygaard S."/>
            <person name="Hu H."/>
            <person name="Boomsma J."/>
            <person name="Zhang G."/>
        </authorList>
    </citation>
    <scope>NUCLEOTIDE SEQUENCE [LARGE SCALE GENOMIC DNA]</scope>
    <source>
        <strain evidence="1">Tcor2-1</strain>
        <tissue evidence="1">Whole body</tissue>
    </source>
</reference>
<keyword evidence="2" id="KW-1185">Reference proteome</keyword>
<dbReference type="Proteomes" id="UP000078492">
    <property type="component" value="Unassembled WGS sequence"/>
</dbReference>
<dbReference type="EMBL" id="KQ979195">
    <property type="protein sequence ID" value="KYN22285.1"/>
    <property type="molecule type" value="Genomic_DNA"/>
</dbReference>
<sequence length="72" mass="8204">MFWPISNYNLYSTIQLRLSLCLGPNLRREIEAAAIDFRSSAERANMSKFELADENCSSRTSSSIHYTLRSGL</sequence>
<protein>
    <submittedName>
        <fullName evidence="1">Uncharacterized protein</fullName>
    </submittedName>
</protein>
<name>A0A151JBF3_9HYME</name>
<dbReference type="AlphaFoldDB" id="A0A151JBF3"/>
<accession>A0A151JBF3</accession>
<evidence type="ECO:0000313" key="1">
    <source>
        <dbReference type="EMBL" id="KYN22285.1"/>
    </source>
</evidence>
<proteinExistence type="predicted"/>
<organism evidence="1 2">
    <name type="scientific">Trachymyrmex cornetzi</name>
    <dbReference type="NCBI Taxonomy" id="471704"/>
    <lineage>
        <taxon>Eukaryota</taxon>
        <taxon>Metazoa</taxon>
        <taxon>Ecdysozoa</taxon>
        <taxon>Arthropoda</taxon>
        <taxon>Hexapoda</taxon>
        <taxon>Insecta</taxon>
        <taxon>Pterygota</taxon>
        <taxon>Neoptera</taxon>
        <taxon>Endopterygota</taxon>
        <taxon>Hymenoptera</taxon>
        <taxon>Apocrita</taxon>
        <taxon>Aculeata</taxon>
        <taxon>Formicoidea</taxon>
        <taxon>Formicidae</taxon>
        <taxon>Myrmicinae</taxon>
        <taxon>Trachymyrmex</taxon>
    </lineage>
</organism>
<evidence type="ECO:0000313" key="2">
    <source>
        <dbReference type="Proteomes" id="UP000078492"/>
    </source>
</evidence>
<gene>
    <name evidence="1" type="ORF">ALC57_05321</name>
</gene>